<evidence type="ECO:0000313" key="2">
    <source>
        <dbReference type="Proteomes" id="UP000242656"/>
    </source>
</evidence>
<accession>A0A2B0MJX1</accession>
<reference evidence="1 2" key="1">
    <citation type="submission" date="2017-09" db="EMBL/GenBank/DDBJ databases">
        <title>Large-scale bioinformatics analysis of Bacillus genomes uncovers conserved roles of natural products in bacterial physiology.</title>
        <authorList>
            <consortium name="Agbiome Team Llc"/>
            <person name="Bleich R.M."/>
            <person name="Grubbs K.J."/>
            <person name="Santa Maria K.C."/>
            <person name="Allen S.E."/>
            <person name="Farag S."/>
            <person name="Shank E.A."/>
            <person name="Bowers A."/>
        </authorList>
    </citation>
    <scope>NUCLEOTIDE SEQUENCE [LARGE SCALE GENOMIC DNA]</scope>
    <source>
        <strain evidence="1 2">AFS083043</strain>
    </source>
</reference>
<gene>
    <name evidence="1" type="ORF">COI93_10460</name>
</gene>
<protein>
    <recommendedName>
        <fullName evidence="3">Group-specific protein</fullName>
    </recommendedName>
</protein>
<evidence type="ECO:0000313" key="1">
    <source>
        <dbReference type="EMBL" id="PFK43234.1"/>
    </source>
</evidence>
<proteinExistence type="predicted"/>
<sequence length="82" mass="9642">MKFDDRRLLGVRLGSLLITEENQYLVIKKKEHYSLLNIDSLECTPLEVSLEHLEEMLHEDFQESIKEIIVPEHLKIVAKNII</sequence>
<organism evidence="1 2">
    <name type="scientific">Bacillus cereus</name>
    <dbReference type="NCBI Taxonomy" id="1396"/>
    <lineage>
        <taxon>Bacteria</taxon>
        <taxon>Bacillati</taxon>
        <taxon>Bacillota</taxon>
        <taxon>Bacilli</taxon>
        <taxon>Bacillales</taxon>
        <taxon>Bacillaceae</taxon>
        <taxon>Bacillus</taxon>
        <taxon>Bacillus cereus group</taxon>
    </lineage>
</organism>
<dbReference type="EMBL" id="NUWN01000035">
    <property type="protein sequence ID" value="PFK43234.1"/>
    <property type="molecule type" value="Genomic_DNA"/>
</dbReference>
<dbReference type="RefSeq" id="WP_098490738.1">
    <property type="nucleotide sequence ID" value="NZ_JBCLQQ010000023.1"/>
</dbReference>
<comment type="caution">
    <text evidence="1">The sequence shown here is derived from an EMBL/GenBank/DDBJ whole genome shotgun (WGS) entry which is preliminary data.</text>
</comment>
<name>A0A2B0MJX1_BACCE</name>
<dbReference type="AlphaFoldDB" id="A0A2B0MJX1"/>
<evidence type="ECO:0008006" key="3">
    <source>
        <dbReference type="Google" id="ProtNLM"/>
    </source>
</evidence>
<dbReference type="Proteomes" id="UP000242656">
    <property type="component" value="Unassembled WGS sequence"/>
</dbReference>